<dbReference type="InterPro" id="IPR001647">
    <property type="entry name" value="HTH_TetR"/>
</dbReference>
<name>F7ZE05_ROSLO</name>
<dbReference type="InterPro" id="IPR050109">
    <property type="entry name" value="HTH-type_TetR-like_transc_reg"/>
</dbReference>
<organism evidence="6 7">
    <name type="scientific">Roseobacter litoralis (strain ATCC 49566 / DSM 6996 / JCM 21268 / NBRC 15278 / OCh 149)</name>
    <dbReference type="NCBI Taxonomy" id="391595"/>
    <lineage>
        <taxon>Bacteria</taxon>
        <taxon>Pseudomonadati</taxon>
        <taxon>Pseudomonadota</taxon>
        <taxon>Alphaproteobacteria</taxon>
        <taxon>Rhodobacterales</taxon>
        <taxon>Roseobacteraceae</taxon>
        <taxon>Roseobacter</taxon>
    </lineage>
</organism>
<feature type="domain" description="HTH tetR-type" evidence="5">
    <location>
        <begin position="15"/>
        <end position="75"/>
    </location>
</feature>
<dbReference type="Proteomes" id="UP000001353">
    <property type="component" value="Chromosome"/>
</dbReference>
<sequence>MKNEKTASRRDKNLADIRERATKIAERIVLEQGGGALNARGLAKELGISVGSLYNAFGDLEGVVRAVNARCADRLALALRTGLAAADDEARARVIAIGEAYFDFAYSEPRRWYMLFERDSDLQLDVKTAELQEGLLEMLIRAGDGDPGNEQHRQFFLLLWASVHGLVSLACRPSIVMIKPEVARHYMHDLIKAAFRNFPETAPS</sequence>
<keyword evidence="7" id="KW-1185">Reference proteome</keyword>
<keyword evidence="2 4" id="KW-0238">DNA-binding</keyword>
<dbReference type="PANTHER" id="PTHR30055:SF234">
    <property type="entry name" value="HTH-TYPE TRANSCRIPTIONAL REGULATOR BETI"/>
    <property type="match status" value="1"/>
</dbReference>
<evidence type="ECO:0000256" key="4">
    <source>
        <dbReference type="PROSITE-ProRule" id="PRU00335"/>
    </source>
</evidence>
<dbReference type="PROSITE" id="PS50977">
    <property type="entry name" value="HTH_TETR_2"/>
    <property type="match status" value="1"/>
</dbReference>
<dbReference type="KEGG" id="rli:RLO149_c000920"/>
<evidence type="ECO:0000259" key="5">
    <source>
        <dbReference type="PROSITE" id="PS50977"/>
    </source>
</evidence>
<dbReference type="InterPro" id="IPR036271">
    <property type="entry name" value="Tet_transcr_reg_TetR-rel_C_sf"/>
</dbReference>
<evidence type="ECO:0000313" key="7">
    <source>
        <dbReference type="Proteomes" id="UP000001353"/>
    </source>
</evidence>
<protein>
    <submittedName>
        <fullName evidence="6">TetR-type transcriptional regulator-like protein</fullName>
    </submittedName>
</protein>
<dbReference type="RefSeq" id="WP_013960068.1">
    <property type="nucleotide sequence ID" value="NC_015730.1"/>
</dbReference>
<proteinExistence type="predicted"/>
<dbReference type="InterPro" id="IPR025996">
    <property type="entry name" value="MT1864/Rv1816-like_C"/>
</dbReference>
<gene>
    <name evidence="6" type="ordered locus">RLO149_c000920</name>
</gene>
<dbReference type="GO" id="GO:0003700">
    <property type="term" value="F:DNA-binding transcription factor activity"/>
    <property type="evidence" value="ECO:0007669"/>
    <property type="project" value="TreeGrafter"/>
</dbReference>
<dbReference type="SUPFAM" id="SSF46689">
    <property type="entry name" value="Homeodomain-like"/>
    <property type="match status" value="1"/>
</dbReference>
<dbReference type="Gene3D" id="1.10.357.10">
    <property type="entry name" value="Tetracycline Repressor, domain 2"/>
    <property type="match status" value="1"/>
</dbReference>
<dbReference type="HOGENOM" id="CLU_069356_40_5_5"/>
<dbReference type="PANTHER" id="PTHR30055">
    <property type="entry name" value="HTH-TYPE TRANSCRIPTIONAL REGULATOR RUTR"/>
    <property type="match status" value="1"/>
</dbReference>
<reference evidence="6 7" key="1">
    <citation type="journal article" date="2011" name="BMC Genomics">
        <title>Comparative genome analysis and genome-guided physiological analysis of Roseobacter litoralis.</title>
        <authorList>
            <person name="Kalhoefer D."/>
            <person name="Thole S."/>
            <person name="Voget S."/>
            <person name="Lehmann R."/>
            <person name="Liesegang H."/>
            <person name="Wollher A."/>
            <person name="Daniel R."/>
            <person name="Simon M."/>
            <person name="Brinkhoff T."/>
        </authorList>
    </citation>
    <scope>NUCLEOTIDE SEQUENCE [LARGE SCALE GENOMIC DNA]</scope>
    <source>
        <strain evidence="7">ATCC 49566 / DSM 6996 / JCM 21268 / NBRC 15278 / OCh 149</strain>
    </source>
</reference>
<accession>F7ZE05</accession>
<evidence type="ECO:0000256" key="1">
    <source>
        <dbReference type="ARBA" id="ARBA00023015"/>
    </source>
</evidence>
<dbReference type="InterPro" id="IPR009057">
    <property type="entry name" value="Homeodomain-like_sf"/>
</dbReference>
<dbReference type="Pfam" id="PF13305">
    <property type="entry name" value="TetR_C_33"/>
    <property type="match status" value="1"/>
</dbReference>
<dbReference type="OrthoDB" id="7223515at2"/>
<dbReference type="eggNOG" id="COG1309">
    <property type="taxonomic scope" value="Bacteria"/>
</dbReference>
<dbReference type="AlphaFoldDB" id="F7ZE05"/>
<evidence type="ECO:0000313" key="6">
    <source>
        <dbReference type="EMBL" id="AEI92124.1"/>
    </source>
</evidence>
<evidence type="ECO:0000256" key="3">
    <source>
        <dbReference type="ARBA" id="ARBA00023163"/>
    </source>
</evidence>
<keyword evidence="3" id="KW-0804">Transcription</keyword>
<dbReference type="STRING" id="391595.RLO149_c000920"/>
<dbReference type="SUPFAM" id="SSF48498">
    <property type="entry name" value="Tetracyclin repressor-like, C-terminal domain"/>
    <property type="match status" value="1"/>
</dbReference>
<dbReference type="GO" id="GO:0000976">
    <property type="term" value="F:transcription cis-regulatory region binding"/>
    <property type="evidence" value="ECO:0007669"/>
    <property type="project" value="TreeGrafter"/>
</dbReference>
<evidence type="ECO:0000256" key="2">
    <source>
        <dbReference type="ARBA" id="ARBA00023125"/>
    </source>
</evidence>
<keyword evidence="1" id="KW-0805">Transcription regulation</keyword>
<dbReference type="EMBL" id="CP002623">
    <property type="protein sequence ID" value="AEI92124.1"/>
    <property type="molecule type" value="Genomic_DNA"/>
</dbReference>
<feature type="DNA-binding region" description="H-T-H motif" evidence="4">
    <location>
        <begin position="38"/>
        <end position="57"/>
    </location>
</feature>